<dbReference type="RefSeq" id="WP_167202768.1">
    <property type="nucleotide sequence ID" value="NZ_JAAONY010000002.1"/>
</dbReference>
<dbReference type="Proteomes" id="UP000528457">
    <property type="component" value="Unassembled WGS sequence"/>
</dbReference>
<reference evidence="1 2" key="1">
    <citation type="submission" date="2020-08" db="EMBL/GenBank/DDBJ databases">
        <title>Genomic Encyclopedia of Type Strains, Phase IV (KMG-IV): sequencing the most valuable type-strain genomes for metagenomic binning, comparative biology and taxonomic classification.</title>
        <authorList>
            <person name="Goeker M."/>
        </authorList>
    </citation>
    <scope>NUCLEOTIDE SEQUENCE [LARGE SCALE GENOMIC DNA]</scope>
    <source>
        <strain evidence="1 2">DSM 22368</strain>
    </source>
</reference>
<keyword evidence="2" id="KW-1185">Reference proteome</keyword>
<dbReference type="AlphaFoldDB" id="A0A7X0JTL2"/>
<name>A0A7X0JTL2_9GAMM</name>
<dbReference type="InParanoid" id="A0A7X0JTL2"/>
<proteinExistence type="predicted"/>
<dbReference type="EMBL" id="JACHHT010000002">
    <property type="protein sequence ID" value="MBB6522020.1"/>
    <property type="molecule type" value="Genomic_DNA"/>
</dbReference>
<gene>
    <name evidence="1" type="ORF">HNR48_002305</name>
</gene>
<evidence type="ECO:0000313" key="1">
    <source>
        <dbReference type="EMBL" id="MBB6522020.1"/>
    </source>
</evidence>
<organism evidence="1 2">
    <name type="scientific">Pseudoteredinibacter isoporae</name>
    <dbReference type="NCBI Taxonomy" id="570281"/>
    <lineage>
        <taxon>Bacteria</taxon>
        <taxon>Pseudomonadati</taxon>
        <taxon>Pseudomonadota</taxon>
        <taxon>Gammaproteobacteria</taxon>
        <taxon>Cellvibrionales</taxon>
        <taxon>Cellvibrionaceae</taxon>
        <taxon>Pseudoteredinibacter</taxon>
    </lineage>
</organism>
<protein>
    <submittedName>
        <fullName evidence="1">Putative RNase H-like nuclease (RuvC/YqgF family)</fullName>
    </submittedName>
</protein>
<accession>A0A7X0JTL2</accession>
<comment type="caution">
    <text evidence="1">The sequence shown here is derived from an EMBL/GenBank/DDBJ whole genome shotgun (WGS) entry which is preliminary data.</text>
</comment>
<evidence type="ECO:0000313" key="2">
    <source>
        <dbReference type="Proteomes" id="UP000528457"/>
    </source>
</evidence>
<sequence>MDHYDFLQREHFNQLESKQARDKREADTEIDALAERFERLNLYVLALGELLAELGVDKSAIEKKIEEIDLRDGKRDGKYREVSTCKQCNRKTRLNRPYCMYCGSAF</sequence>